<dbReference type="CDD" id="cd03255">
    <property type="entry name" value="ABC_MJ0796_LolCDE_FtsE"/>
    <property type="match status" value="1"/>
</dbReference>
<dbReference type="SMART" id="SM00382">
    <property type="entry name" value="AAA"/>
    <property type="match status" value="1"/>
</dbReference>
<dbReference type="GO" id="GO:0022857">
    <property type="term" value="F:transmembrane transporter activity"/>
    <property type="evidence" value="ECO:0007669"/>
    <property type="project" value="TreeGrafter"/>
</dbReference>
<evidence type="ECO:0000256" key="1">
    <source>
        <dbReference type="ARBA" id="ARBA00022448"/>
    </source>
</evidence>
<dbReference type="PANTHER" id="PTHR24220:SF86">
    <property type="entry name" value="ABC TRANSPORTER ABCH.1"/>
    <property type="match status" value="1"/>
</dbReference>
<dbReference type="GO" id="GO:0098796">
    <property type="term" value="C:membrane protein complex"/>
    <property type="evidence" value="ECO:0007669"/>
    <property type="project" value="UniProtKB-ARBA"/>
</dbReference>
<dbReference type="PROSITE" id="PS00211">
    <property type="entry name" value="ABC_TRANSPORTER_1"/>
    <property type="match status" value="1"/>
</dbReference>
<dbReference type="InterPro" id="IPR003439">
    <property type="entry name" value="ABC_transporter-like_ATP-bd"/>
</dbReference>
<organism evidence="5">
    <name type="scientific">Caldiarchaeum subterraneum</name>
    <dbReference type="NCBI Taxonomy" id="311458"/>
    <lineage>
        <taxon>Archaea</taxon>
        <taxon>Nitrososphaerota</taxon>
        <taxon>Candidatus Caldarchaeales</taxon>
        <taxon>Candidatus Caldarchaeaceae</taxon>
        <taxon>Candidatus Caldarchaeum</taxon>
    </lineage>
</organism>
<name>A0A7J3VTR5_CALS0</name>
<proteinExistence type="predicted"/>
<evidence type="ECO:0000313" key="5">
    <source>
        <dbReference type="EMBL" id="HHM43763.1"/>
    </source>
</evidence>
<dbReference type="GO" id="GO:0016887">
    <property type="term" value="F:ATP hydrolysis activity"/>
    <property type="evidence" value="ECO:0007669"/>
    <property type="project" value="InterPro"/>
</dbReference>
<reference evidence="5" key="1">
    <citation type="journal article" date="2020" name="mSystems">
        <title>Genome- and Community-Level Interaction Insights into Carbon Utilization and Element Cycling Functions of Hydrothermarchaeota in Hydrothermal Sediment.</title>
        <authorList>
            <person name="Zhou Z."/>
            <person name="Liu Y."/>
            <person name="Xu W."/>
            <person name="Pan J."/>
            <person name="Luo Z.H."/>
            <person name="Li M."/>
        </authorList>
    </citation>
    <scope>NUCLEOTIDE SEQUENCE [LARGE SCALE GENOMIC DNA]</scope>
    <source>
        <strain evidence="5">SpSt-1074</strain>
    </source>
</reference>
<dbReference type="InterPro" id="IPR027417">
    <property type="entry name" value="P-loop_NTPase"/>
</dbReference>
<dbReference type="AlphaFoldDB" id="A0A7J3VTR5"/>
<dbReference type="InterPro" id="IPR003593">
    <property type="entry name" value="AAA+_ATPase"/>
</dbReference>
<keyword evidence="1" id="KW-0813">Transport</keyword>
<dbReference type="Pfam" id="PF00005">
    <property type="entry name" value="ABC_tran"/>
    <property type="match status" value="1"/>
</dbReference>
<dbReference type="SUPFAM" id="SSF52540">
    <property type="entry name" value="P-loop containing nucleoside triphosphate hydrolases"/>
    <property type="match status" value="1"/>
</dbReference>
<gene>
    <name evidence="5" type="ORF">ENM31_00500</name>
</gene>
<dbReference type="PROSITE" id="PS50893">
    <property type="entry name" value="ABC_TRANSPORTER_2"/>
    <property type="match status" value="1"/>
</dbReference>
<evidence type="ECO:0000256" key="2">
    <source>
        <dbReference type="ARBA" id="ARBA00022741"/>
    </source>
</evidence>
<dbReference type="FunFam" id="3.40.50.300:FF:000032">
    <property type="entry name" value="Export ABC transporter ATP-binding protein"/>
    <property type="match status" value="1"/>
</dbReference>
<dbReference type="GO" id="GO:0005886">
    <property type="term" value="C:plasma membrane"/>
    <property type="evidence" value="ECO:0007669"/>
    <property type="project" value="TreeGrafter"/>
</dbReference>
<dbReference type="InterPro" id="IPR015854">
    <property type="entry name" value="ABC_transpr_LolD-like"/>
</dbReference>
<keyword evidence="2" id="KW-0547">Nucleotide-binding</keyword>
<keyword evidence="3 5" id="KW-0067">ATP-binding</keyword>
<evidence type="ECO:0000256" key="3">
    <source>
        <dbReference type="ARBA" id="ARBA00022840"/>
    </source>
</evidence>
<accession>A0A7J3VTR5</accession>
<dbReference type="PANTHER" id="PTHR24220">
    <property type="entry name" value="IMPORT ATP-BINDING PROTEIN"/>
    <property type="match status" value="1"/>
</dbReference>
<comment type="caution">
    <text evidence="5">The sequence shown here is derived from an EMBL/GenBank/DDBJ whole genome shotgun (WGS) entry which is preliminary data.</text>
</comment>
<evidence type="ECO:0000259" key="4">
    <source>
        <dbReference type="PROSITE" id="PS50893"/>
    </source>
</evidence>
<feature type="domain" description="ABC transporter" evidence="4">
    <location>
        <begin position="7"/>
        <end position="237"/>
    </location>
</feature>
<dbReference type="InterPro" id="IPR017911">
    <property type="entry name" value="MacB-like_ATP-bd"/>
</dbReference>
<protein>
    <submittedName>
        <fullName evidence="5">ABC transporter ATP-binding protein</fullName>
    </submittedName>
</protein>
<dbReference type="Gene3D" id="3.40.50.300">
    <property type="entry name" value="P-loop containing nucleotide triphosphate hydrolases"/>
    <property type="match status" value="1"/>
</dbReference>
<dbReference type="EMBL" id="DRXH01000020">
    <property type="protein sequence ID" value="HHM43763.1"/>
    <property type="molecule type" value="Genomic_DNA"/>
</dbReference>
<sequence length="237" mass="26218">MDEDYVVVVKSLKKVYRSNGLETVALNGVDLKIKRGEMLAIVGPSGSGKSTLLNMLGALDKPTEGSIVIDGVDISRIDDNKRAEFRNKKIGFVFQSYNLINRLQVVKNVELPLMILEVPEERRRKLALSMLGEVGLDSKSFKRPTQLSGGEQQRVAIARALVTEPSIILADEPTGNLDSKSGAVVVNLLRELTRRGNTVIVVTHNMEVARAADRIVYIKDGKIEKEEIVRLPQVERS</sequence>
<dbReference type="InterPro" id="IPR017871">
    <property type="entry name" value="ABC_transporter-like_CS"/>
</dbReference>
<dbReference type="GO" id="GO:0005524">
    <property type="term" value="F:ATP binding"/>
    <property type="evidence" value="ECO:0007669"/>
    <property type="project" value="UniProtKB-KW"/>
</dbReference>